<evidence type="ECO:0000256" key="8">
    <source>
        <dbReference type="ARBA" id="ARBA00022840"/>
    </source>
</evidence>
<dbReference type="GO" id="GO:0005634">
    <property type="term" value="C:nucleus"/>
    <property type="evidence" value="ECO:0007669"/>
    <property type="project" value="UniProtKB-SubCell"/>
</dbReference>
<keyword evidence="4" id="KW-0132">Cell division</keyword>
<evidence type="ECO:0000256" key="3">
    <source>
        <dbReference type="ARBA" id="ARBA00022598"/>
    </source>
</evidence>
<dbReference type="FunFam" id="3.30.470.30:FF:000016">
    <property type="entry name" value="DNA ligase"/>
    <property type="match status" value="1"/>
</dbReference>
<dbReference type="NCBIfam" id="TIGR00574">
    <property type="entry name" value="dnl1"/>
    <property type="match status" value="1"/>
</dbReference>
<dbReference type="Proteomes" id="UP000244722">
    <property type="component" value="Unassembled WGS sequence"/>
</dbReference>
<keyword evidence="10 14" id="KW-0234">DNA repair</keyword>
<dbReference type="InterPro" id="IPR012308">
    <property type="entry name" value="DNA_ligase_ATP-dep_N"/>
</dbReference>
<feature type="compositionally biased region" description="Low complexity" evidence="16">
    <location>
        <begin position="215"/>
        <end position="225"/>
    </location>
</feature>
<comment type="caution">
    <text evidence="18">The sequence shown here is derived from an EMBL/GenBank/DDBJ whole genome shotgun (WGS) entry which is preliminary data.</text>
</comment>
<dbReference type="PROSITE" id="PS00333">
    <property type="entry name" value="DNA_LIGASE_A2"/>
    <property type="match status" value="1"/>
</dbReference>
<dbReference type="GO" id="GO:0005524">
    <property type="term" value="F:ATP binding"/>
    <property type="evidence" value="ECO:0007669"/>
    <property type="project" value="UniProtKB-KW"/>
</dbReference>
<evidence type="ECO:0000256" key="16">
    <source>
        <dbReference type="SAM" id="MobiDB-lite"/>
    </source>
</evidence>
<keyword evidence="19" id="KW-1185">Reference proteome</keyword>
<dbReference type="EMBL" id="NESQ01000394">
    <property type="protein sequence ID" value="PUU73274.1"/>
    <property type="molecule type" value="Genomic_DNA"/>
</dbReference>
<keyword evidence="5" id="KW-0235">DNA replication</keyword>
<evidence type="ECO:0000256" key="10">
    <source>
        <dbReference type="ARBA" id="ARBA00023204"/>
    </source>
</evidence>
<dbReference type="FunFam" id="1.10.3260.10:FF:000001">
    <property type="entry name" value="DNA ligase"/>
    <property type="match status" value="1"/>
</dbReference>
<evidence type="ECO:0000256" key="5">
    <source>
        <dbReference type="ARBA" id="ARBA00022705"/>
    </source>
</evidence>
<feature type="compositionally biased region" description="Basic residues" evidence="16">
    <location>
        <begin position="334"/>
        <end position="351"/>
    </location>
</feature>
<sequence>MSSNKKQTTLGYVKSQTTLGRFFNLSLSTNAAAPTQSKLKLINKPGKPADSDDAASPKVKKAPVKGAVRGKPAAPENDGSDSDERDMKAGVSSEMEVSDTSEPAIHSSKEEKAVGNSPTKRARPTEPPFRKRGRGSSIIKKEAGVSEDGLSPPSKRSRKAREKSCDNVKSSDEDIVPKRRLPRGDPPKTTTKKGKGKAGVNIPASPPKTTRKAKSSSASPPAVSKSKSKTRTVQKSPPALPCESIDSGLSLPDAPSSKSKKSKPKPKTGIDQKLPPVSPCESTDSELSLPEASLSKSKRPKSKPKTGIDQKSPPVLPCESTDSERSLPEAPSSKPKKSKLKPKARTTKKKSPPIPPCELTDAELSPPEAPSNKPKRSKSGSKDRTVEKSPLVSPCESTDSELSLSETASRKPKGSKSKSKSGATTKSPTGRKSKKRVVASDTEAADKPESPATRKALDSDSETEKPSLAPSAGREMIKKLSQSVPPAYPDWVAGKPTPYAALVTTFNLLESTTKRLEKISHTSRFLRQVLRLSPDELLLVIHLMINKLAADFEGVEMGIGESLLMKAIGESCGRSMEGIREDQRECGDLGLVAMKSRTKQQTLFAPQALTIPVVHEGLLSIAKVKGEGGQGRKVSAIRKLLAAAKGDEAKFLIRGLEGKLRLGLADRTVLVSLSSAMITHEQELCGKMPTTAMLDLSELNLRSVYSELPSYEIIIPAMIEHGIMNIKKYCKLQPGVPVKPMLAKPTKAISEVLDRFENQRFTCEYKYDGERAQIHYVSPKSSIEYPPATLGGEPIKNLAKVFSRNSEDLSGKYPDILAAMNNWVRPEVESFVLDCEAVGWDETNNRLLPFQMLQTRKKKDVALKDVKIRVCVHAFDLLFLNGKPVVRESLNDRRKLMHETFIEVPNQFVFARYMDSSDLEEIRLFLDQSVKDSCEGLMVKMMDGSESFYEPSQRSRNWLKVKKDYIDNLGDSLDLVVIGAYWGRGKRTSVYGSFLLACYNPGTQNYESVCNIGTGFKEAELEEFYETLHPLEIDRAKPFYDHPSGNASKPDVWFEPKVLWEVKAADLTLSPRYKAAAGLAGHRDKGVSLRFPRFIGPRTDKTGENATSSGQVAEMYLRQDQVAHKTGAKGVDDDFEY</sequence>
<evidence type="ECO:0000256" key="1">
    <source>
        <dbReference type="ARBA" id="ARBA00004123"/>
    </source>
</evidence>
<feature type="compositionally biased region" description="Low complexity" evidence="16">
    <location>
        <begin position="396"/>
        <end position="407"/>
    </location>
</feature>
<dbReference type="GO" id="GO:0006310">
    <property type="term" value="P:DNA recombination"/>
    <property type="evidence" value="ECO:0007669"/>
    <property type="project" value="UniProtKB-KW"/>
</dbReference>
<dbReference type="InterPro" id="IPR012340">
    <property type="entry name" value="NA-bd_OB-fold"/>
</dbReference>
<evidence type="ECO:0000256" key="12">
    <source>
        <dbReference type="ARBA" id="ARBA00023306"/>
    </source>
</evidence>
<dbReference type="STRING" id="42251.A0A2T6ZCY7"/>
<keyword evidence="9 14" id="KW-0233">DNA recombination</keyword>
<evidence type="ECO:0000313" key="18">
    <source>
        <dbReference type="EMBL" id="PUU73274.1"/>
    </source>
</evidence>
<dbReference type="FunFam" id="2.40.50.140:FF:000062">
    <property type="entry name" value="DNA ligase"/>
    <property type="match status" value="1"/>
</dbReference>
<proteinExistence type="inferred from homology"/>
<keyword evidence="12" id="KW-0131">Cell cycle</keyword>
<dbReference type="PANTHER" id="PTHR45674">
    <property type="entry name" value="DNA LIGASE 1/3 FAMILY MEMBER"/>
    <property type="match status" value="1"/>
</dbReference>
<feature type="compositionally biased region" description="Basic and acidic residues" evidence="16">
    <location>
        <begin position="455"/>
        <end position="465"/>
    </location>
</feature>
<dbReference type="SUPFAM" id="SSF117018">
    <property type="entry name" value="ATP-dependent DNA ligase DNA-binding domain"/>
    <property type="match status" value="1"/>
</dbReference>
<keyword evidence="11" id="KW-0539">Nucleus</keyword>
<feature type="compositionally biased region" description="Basic and acidic residues" evidence="16">
    <location>
        <begin position="162"/>
        <end position="186"/>
    </location>
</feature>
<feature type="compositionally biased region" description="Basic residues" evidence="16">
    <location>
        <begin position="410"/>
        <end position="419"/>
    </location>
</feature>
<keyword evidence="8 14" id="KW-0067">ATP-binding</keyword>
<accession>A0A2T6ZCY7</accession>
<gene>
    <name evidence="18" type="ORF">B9Z19DRAFT_1095458</name>
</gene>
<evidence type="ECO:0000256" key="11">
    <source>
        <dbReference type="ARBA" id="ARBA00023242"/>
    </source>
</evidence>
<dbReference type="GO" id="GO:0006281">
    <property type="term" value="P:DNA repair"/>
    <property type="evidence" value="ECO:0007669"/>
    <property type="project" value="UniProtKB-KW"/>
</dbReference>
<comment type="catalytic activity">
    <reaction evidence="13 14">
        <text>ATP + (deoxyribonucleotide)n-3'-hydroxyl + 5'-phospho-(deoxyribonucleotide)m = (deoxyribonucleotide)n+m + AMP + diphosphate.</text>
        <dbReference type="EC" id="6.5.1.1"/>
    </reaction>
</comment>
<comment type="subcellular location">
    <subcellularLocation>
        <location evidence="1">Nucleus</location>
    </subcellularLocation>
</comment>
<evidence type="ECO:0000256" key="13">
    <source>
        <dbReference type="ARBA" id="ARBA00034003"/>
    </source>
</evidence>
<dbReference type="GO" id="GO:0051301">
    <property type="term" value="P:cell division"/>
    <property type="evidence" value="ECO:0007669"/>
    <property type="project" value="UniProtKB-KW"/>
</dbReference>
<dbReference type="InterPro" id="IPR050191">
    <property type="entry name" value="ATP-dep_DNA_ligase"/>
</dbReference>
<dbReference type="InterPro" id="IPR000977">
    <property type="entry name" value="DNA_ligase_ATP-dep"/>
</dbReference>
<dbReference type="GO" id="GO:0005739">
    <property type="term" value="C:mitochondrion"/>
    <property type="evidence" value="ECO:0007669"/>
    <property type="project" value="TreeGrafter"/>
</dbReference>
<comment type="similarity">
    <text evidence="2 15">Belongs to the ATP-dependent DNA ligase family.</text>
</comment>
<dbReference type="GO" id="GO:1903461">
    <property type="term" value="P:Okazaki fragment processing involved in mitotic DNA replication"/>
    <property type="evidence" value="ECO:0007669"/>
    <property type="project" value="TreeGrafter"/>
</dbReference>
<feature type="region of interest" description="Disordered" evidence="16">
    <location>
        <begin position="29"/>
        <end position="474"/>
    </location>
</feature>
<dbReference type="Pfam" id="PF01068">
    <property type="entry name" value="DNA_ligase_A_M"/>
    <property type="match status" value="2"/>
</dbReference>
<dbReference type="OrthoDB" id="206088at2759"/>
<dbReference type="InterPro" id="IPR012309">
    <property type="entry name" value="DNA_ligase_ATP-dep_C"/>
</dbReference>
<name>A0A2T6ZCY7_TUBBO</name>
<feature type="domain" description="ATP-dependent DNA ligase family profile" evidence="17">
    <location>
        <begin position="863"/>
        <end position="1000"/>
    </location>
</feature>
<dbReference type="SUPFAM" id="SSF50249">
    <property type="entry name" value="Nucleic acid-binding proteins"/>
    <property type="match status" value="1"/>
</dbReference>
<protein>
    <recommendedName>
        <fullName evidence="14">DNA ligase</fullName>
        <ecNumber evidence="14">6.5.1.1</ecNumber>
    </recommendedName>
</protein>
<evidence type="ECO:0000256" key="2">
    <source>
        <dbReference type="ARBA" id="ARBA00007572"/>
    </source>
</evidence>
<evidence type="ECO:0000256" key="14">
    <source>
        <dbReference type="RuleBase" id="RU000617"/>
    </source>
</evidence>
<evidence type="ECO:0000313" key="19">
    <source>
        <dbReference type="Proteomes" id="UP000244722"/>
    </source>
</evidence>
<keyword evidence="3 14" id="KW-0436">Ligase</keyword>
<dbReference type="AlphaFoldDB" id="A0A2T6ZCY7"/>
<dbReference type="Gene3D" id="2.40.50.140">
    <property type="entry name" value="Nucleic acid-binding proteins"/>
    <property type="match status" value="1"/>
</dbReference>
<dbReference type="Gene3D" id="3.30.470.30">
    <property type="entry name" value="DNA ligase/mRNA capping enzyme"/>
    <property type="match status" value="1"/>
</dbReference>
<dbReference type="SUPFAM" id="SSF56091">
    <property type="entry name" value="DNA ligase/mRNA capping enzyme, catalytic domain"/>
    <property type="match status" value="1"/>
</dbReference>
<evidence type="ECO:0000256" key="7">
    <source>
        <dbReference type="ARBA" id="ARBA00022763"/>
    </source>
</evidence>
<dbReference type="GO" id="GO:0003910">
    <property type="term" value="F:DNA ligase (ATP) activity"/>
    <property type="evidence" value="ECO:0007669"/>
    <property type="project" value="UniProtKB-EC"/>
</dbReference>
<dbReference type="CDD" id="cd07900">
    <property type="entry name" value="Adenylation_DNA_ligase_I_Euk"/>
    <property type="match status" value="1"/>
</dbReference>
<dbReference type="Gene3D" id="1.10.3260.10">
    <property type="entry name" value="DNA ligase, ATP-dependent, N-terminal domain"/>
    <property type="match status" value="1"/>
</dbReference>
<dbReference type="EC" id="6.5.1.1" evidence="14"/>
<dbReference type="InterPro" id="IPR036599">
    <property type="entry name" value="DNA_ligase_N_sf"/>
</dbReference>
<dbReference type="InterPro" id="IPR016059">
    <property type="entry name" value="DNA_ligase_ATP-dep_CS"/>
</dbReference>
<reference evidence="18 19" key="1">
    <citation type="submission" date="2017-04" db="EMBL/GenBank/DDBJ databases">
        <title>Draft genome sequence of Tuber borchii Vittad., a whitish edible truffle.</title>
        <authorList>
            <consortium name="DOE Joint Genome Institute"/>
            <person name="Murat C."/>
            <person name="Kuo A."/>
            <person name="Barry K.W."/>
            <person name="Clum A."/>
            <person name="Dockter R.B."/>
            <person name="Fauchery L."/>
            <person name="Iotti M."/>
            <person name="Kohler A."/>
            <person name="Labutti K."/>
            <person name="Lindquist E.A."/>
            <person name="Lipzen A."/>
            <person name="Ohm R.A."/>
            <person name="Wang M."/>
            <person name="Grigoriev I.V."/>
            <person name="Zambonelli A."/>
            <person name="Martin F.M."/>
        </authorList>
    </citation>
    <scope>NUCLEOTIDE SEQUENCE [LARGE SCALE GENOMIC DNA]</scope>
    <source>
        <strain evidence="18 19">Tbo3840</strain>
    </source>
</reference>
<organism evidence="18 19">
    <name type="scientific">Tuber borchii</name>
    <name type="common">White truffle</name>
    <dbReference type="NCBI Taxonomy" id="42251"/>
    <lineage>
        <taxon>Eukaryota</taxon>
        <taxon>Fungi</taxon>
        <taxon>Dikarya</taxon>
        <taxon>Ascomycota</taxon>
        <taxon>Pezizomycotina</taxon>
        <taxon>Pezizomycetes</taxon>
        <taxon>Pezizales</taxon>
        <taxon>Tuberaceae</taxon>
        <taxon>Tuber</taxon>
    </lineage>
</organism>
<evidence type="ECO:0000256" key="4">
    <source>
        <dbReference type="ARBA" id="ARBA00022618"/>
    </source>
</evidence>
<dbReference type="Pfam" id="PF04679">
    <property type="entry name" value="DNA_ligase_A_C"/>
    <property type="match status" value="1"/>
</dbReference>
<dbReference type="PANTHER" id="PTHR45674:SF4">
    <property type="entry name" value="DNA LIGASE 1"/>
    <property type="match status" value="1"/>
</dbReference>
<evidence type="ECO:0000259" key="17">
    <source>
        <dbReference type="PROSITE" id="PS50160"/>
    </source>
</evidence>
<evidence type="ECO:0000256" key="6">
    <source>
        <dbReference type="ARBA" id="ARBA00022741"/>
    </source>
</evidence>
<dbReference type="CDD" id="cd07969">
    <property type="entry name" value="OBF_DNA_ligase_I"/>
    <property type="match status" value="1"/>
</dbReference>
<dbReference type="InterPro" id="IPR012310">
    <property type="entry name" value="DNA_ligase_ATP-dep_cent"/>
</dbReference>
<dbReference type="PROSITE" id="PS00697">
    <property type="entry name" value="DNA_LIGASE_A1"/>
    <property type="match status" value="1"/>
</dbReference>
<dbReference type="Gene3D" id="3.30.1490.70">
    <property type="match status" value="1"/>
</dbReference>
<evidence type="ECO:0000256" key="9">
    <source>
        <dbReference type="ARBA" id="ARBA00023172"/>
    </source>
</evidence>
<evidence type="ECO:0000256" key="15">
    <source>
        <dbReference type="RuleBase" id="RU004196"/>
    </source>
</evidence>
<keyword evidence="7 14" id="KW-0227">DNA damage</keyword>
<dbReference type="PROSITE" id="PS50160">
    <property type="entry name" value="DNA_LIGASE_A3"/>
    <property type="match status" value="1"/>
</dbReference>
<dbReference type="GO" id="GO:0003677">
    <property type="term" value="F:DNA binding"/>
    <property type="evidence" value="ECO:0007669"/>
    <property type="project" value="InterPro"/>
</dbReference>
<dbReference type="Pfam" id="PF04675">
    <property type="entry name" value="DNA_ligase_A_N"/>
    <property type="match status" value="1"/>
</dbReference>
<feature type="compositionally biased region" description="Polar residues" evidence="16">
    <location>
        <begin position="29"/>
        <end position="38"/>
    </location>
</feature>
<dbReference type="GO" id="GO:0071897">
    <property type="term" value="P:DNA biosynthetic process"/>
    <property type="evidence" value="ECO:0007669"/>
    <property type="project" value="InterPro"/>
</dbReference>
<keyword evidence="6 14" id="KW-0547">Nucleotide-binding</keyword>